<accession>L9ZT03</accession>
<dbReference type="AlphaFoldDB" id="L9ZT03"/>
<feature type="compositionally biased region" description="Acidic residues" evidence="4">
    <location>
        <begin position="42"/>
        <end position="52"/>
    </location>
</feature>
<keyword evidence="2" id="KW-0547">Nucleotide-binding</keyword>
<dbReference type="STRING" id="1227493.C483_14830"/>
<dbReference type="PROSITE" id="PS50893">
    <property type="entry name" value="ABC_TRANSPORTER_2"/>
    <property type="match status" value="1"/>
</dbReference>
<comment type="caution">
    <text evidence="6">The sequence shown here is derived from an EMBL/GenBank/DDBJ whole genome shotgun (WGS) entry which is preliminary data.</text>
</comment>
<dbReference type="InterPro" id="IPR003439">
    <property type="entry name" value="ABC_transporter-like_ATP-bd"/>
</dbReference>
<dbReference type="SMART" id="SM00382">
    <property type="entry name" value="AAA"/>
    <property type="match status" value="1"/>
</dbReference>
<dbReference type="InterPro" id="IPR003593">
    <property type="entry name" value="AAA+_ATPase"/>
</dbReference>
<evidence type="ECO:0000256" key="2">
    <source>
        <dbReference type="ARBA" id="ARBA00022741"/>
    </source>
</evidence>
<sequence length="299" mass="31082">MTDELSQSTSPQSPVSPAESVPESGSESESESESESGSGSESELETESESEPESTQRPVLEAAGLDHEYGAVSVLEDVSVTLQPGTVTALIGPNGSGKTTLIRALAGLHEPTAGTVAYHGPDTARQIGYLPQQPSFRPGFTVIETLRFYASLVGTPNPEETARAHLDRVGLADAASRPVDALSGGMTRLLGIAQATIGDPPVVILDEPGSGLDPGMSMHVFDVAAELAADGMAVLLSSHDLELVERVADEVLLLDDGEIIQRGSTADLKSQLDADSLWDVYRNATGGDTDTVTVQGDSA</sequence>
<organism evidence="6 7">
    <name type="scientific">Natrialba hulunbeirensis JCM 10989</name>
    <dbReference type="NCBI Taxonomy" id="1227493"/>
    <lineage>
        <taxon>Archaea</taxon>
        <taxon>Methanobacteriati</taxon>
        <taxon>Methanobacteriota</taxon>
        <taxon>Stenosarchaea group</taxon>
        <taxon>Halobacteria</taxon>
        <taxon>Halobacteriales</taxon>
        <taxon>Natrialbaceae</taxon>
        <taxon>Natrialba</taxon>
    </lineage>
</organism>
<reference evidence="6 7" key="1">
    <citation type="journal article" date="2014" name="PLoS Genet.">
        <title>Phylogenetically driven sequencing of extremely halophilic archaea reveals strategies for static and dynamic osmo-response.</title>
        <authorList>
            <person name="Becker E.A."/>
            <person name="Seitzer P.M."/>
            <person name="Tritt A."/>
            <person name="Larsen D."/>
            <person name="Krusor M."/>
            <person name="Yao A.I."/>
            <person name="Wu D."/>
            <person name="Madern D."/>
            <person name="Eisen J.A."/>
            <person name="Darling A.E."/>
            <person name="Facciotti M.T."/>
        </authorList>
    </citation>
    <scope>NUCLEOTIDE SEQUENCE [LARGE SCALE GENOMIC DNA]</scope>
    <source>
        <strain evidence="6 7">JCM 10989</strain>
    </source>
</reference>
<dbReference type="SUPFAM" id="SSF52540">
    <property type="entry name" value="P-loop containing nucleoside triphosphate hydrolases"/>
    <property type="match status" value="1"/>
</dbReference>
<dbReference type="InterPro" id="IPR051782">
    <property type="entry name" value="ABC_Transporter_VariousFunc"/>
</dbReference>
<dbReference type="PATRIC" id="fig|1227493.4.peg.2984"/>
<dbReference type="GO" id="GO:0005524">
    <property type="term" value="F:ATP binding"/>
    <property type="evidence" value="ECO:0007669"/>
    <property type="project" value="UniProtKB-KW"/>
</dbReference>
<dbReference type="EMBL" id="AOIM01000037">
    <property type="protein sequence ID" value="ELY89231.1"/>
    <property type="molecule type" value="Genomic_DNA"/>
</dbReference>
<keyword evidence="1" id="KW-0813">Transport</keyword>
<dbReference type="Proteomes" id="UP000011519">
    <property type="component" value="Unassembled WGS sequence"/>
</dbReference>
<evidence type="ECO:0000259" key="5">
    <source>
        <dbReference type="PROSITE" id="PS50893"/>
    </source>
</evidence>
<name>L9ZT03_9EURY</name>
<evidence type="ECO:0000256" key="4">
    <source>
        <dbReference type="SAM" id="MobiDB-lite"/>
    </source>
</evidence>
<dbReference type="RefSeq" id="WP_006654126.1">
    <property type="nucleotide sequence ID" value="NZ_AOIM01000037.1"/>
</dbReference>
<feature type="region of interest" description="Disordered" evidence="4">
    <location>
        <begin position="1"/>
        <end position="57"/>
    </location>
</feature>
<dbReference type="PANTHER" id="PTHR42939">
    <property type="entry name" value="ABC TRANSPORTER ATP-BINDING PROTEIN ALBC-RELATED"/>
    <property type="match status" value="1"/>
</dbReference>
<evidence type="ECO:0000313" key="6">
    <source>
        <dbReference type="EMBL" id="ELY89231.1"/>
    </source>
</evidence>
<dbReference type="GO" id="GO:0016887">
    <property type="term" value="F:ATP hydrolysis activity"/>
    <property type="evidence" value="ECO:0007669"/>
    <property type="project" value="InterPro"/>
</dbReference>
<dbReference type="OrthoDB" id="40048at2157"/>
<evidence type="ECO:0000256" key="3">
    <source>
        <dbReference type="ARBA" id="ARBA00022840"/>
    </source>
</evidence>
<feature type="domain" description="ABC transporter" evidence="5">
    <location>
        <begin position="60"/>
        <end position="281"/>
    </location>
</feature>
<evidence type="ECO:0000256" key="1">
    <source>
        <dbReference type="ARBA" id="ARBA00022448"/>
    </source>
</evidence>
<dbReference type="InterPro" id="IPR027417">
    <property type="entry name" value="P-loop_NTPase"/>
</dbReference>
<feature type="compositionally biased region" description="Low complexity" evidence="4">
    <location>
        <begin position="1"/>
        <end position="25"/>
    </location>
</feature>
<evidence type="ECO:0000313" key="7">
    <source>
        <dbReference type="Proteomes" id="UP000011519"/>
    </source>
</evidence>
<dbReference type="Gene3D" id="3.40.50.300">
    <property type="entry name" value="P-loop containing nucleotide triphosphate hydrolases"/>
    <property type="match status" value="1"/>
</dbReference>
<dbReference type="PANTHER" id="PTHR42939:SF1">
    <property type="entry name" value="ABC TRANSPORTER ATP-BINDING PROTEIN ALBC-RELATED"/>
    <property type="match status" value="1"/>
</dbReference>
<keyword evidence="3" id="KW-0067">ATP-binding</keyword>
<gene>
    <name evidence="6" type="ORF">C483_14830</name>
</gene>
<keyword evidence="7" id="KW-1185">Reference proteome</keyword>
<dbReference type="Pfam" id="PF00005">
    <property type="entry name" value="ABC_tran"/>
    <property type="match status" value="1"/>
</dbReference>
<proteinExistence type="predicted"/>
<protein>
    <submittedName>
        <fullName evidence="6">ABC transporter</fullName>
    </submittedName>
</protein>